<comment type="catalytic activity">
    <reaction evidence="5 6">
        <text>5-amino-1-(5-phospho-beta-D-ribosyl)imidazole + hydrogencarbonate + ATP = 5-carboxyamino-1-(5-phospho-D-ribosyl)imidazole + ADP + phosphate + 2 H(+)</text>
        <dbReference type="Rhea" id="RHEA:19317"/>
        <dbReference type="ChEBI" id="CHEBI:15378"/>
        <dbReference type="ChEBI" id="CHEBI:17544"/>
        <dbReference type="ChEBI" id="CHEBI:30616"/>
        <dbReference type="ChEBI" id="CHEBI:43474"/>
        <dbReference type="ChEBI" id="CHEBI:58730"/>
        <dbReference type="ChEBI" id="CHEBI:137981"/>
        <dbReference type="ChEBI" id="CHEBI:456216"/>
        <dbReference type="EC" id="6.3.4.18"/>
    </reaction>
</comment>
<comment type="subunit">
    <text evidence="5 6">Homodimer.</text>
</comment>
<keyword evidence="3 5" id="KW-0658">Purine biosynthesis</keyword>
<name>A0A1A6C0L0_9GAMM</name>
<feature type="binding site" evidence="5">
    <location>
        <position position="104"/>
    </location>
    <ligand>
        <name>ATP</name>
        <dbReference type="ChEBI" id="CHEBI:30616"/>
    </ligand>
</feature>
<dbReference type="NCBIfam" id="NF004679">
    <property type="entry name" value="PRK06019.1-5"/>
    <property type="match status" value="1"/>
</dbReference>
<dbReference type="NCBIfam" id="NF004676">
    <property type="entry name" value="PRK06019.1-2"/>
    <property type="match status" value="1"/>
</dbReference>
<dbReference type="Proteomes" id="UP000029273">
    <property type="component" value="Unassembled WGS sequence"/>
</dbReference>
<evidence type="ECO:0000256" key="1">
    <source>
        <dbReference type="ARBA" id="ARBA00022598"/>
    </source>
</evidence>
<dbReference type="Pfam" id="PF02222">
    <property type="entry name" value="ATP-grasp"/>
    <property type="match status" value="1"/>
</dbReference>
<evidence type="ECO:0000256" key="6">
    <source>
        <dbReference type="RuleBase" id="RU361200"/>
    </source>
</evidence>
<comment type="caution">
    <text evidence="8">The sequence shown here is derived from an EMBL/GenBank/DDBJ whole genome shotgun (WGS) entry which is preliminary data.</text>
</comment>
<dbReference type="HAMAP" id="MF_01928">
    <property type="entry name" value="PurK"/>
    <property type="match status" value="1"/>
</dbReference>
<dbReference type="UniPathway" id="UPA00074">
    <property type="reaction ID" value="UER00942"/>
</dbReference>
<keyword evidence="4 5" id="KW-0067">ATP-binding</keyword>
<dbReference type="AlphaFoldDB" id="A0A1A6C0L0"/>
<dbReference type="Gene3D" id="3.30.1490.20">
    <property type="entry name" value="ATP-grasp fold, A domain"/>
    <property type="match status" value="1"/>
</dbReference>
<evidence type="ECO:0000256" key="2">
    <source>
        <dbReference type="ARBA" id="ARBA00022741"/>
    </source>
</evidence>
<dbReference type="NCBIfam" id="NF004675">
    <property type="entry name" value="PRK06019.1-1"/>
    <property type="match status" value="1"/>
</dbReference>
<feature type="binding site" evidence="5">
    <location>
        <position position="144"/>
    </location>
    <ligand>
        <name>ATP</name>
        <dbReference type="ChEBI" id="CHEBI:30616"/>
    </ligand>
</feature>
<evidence type="ECO:0000259" key="7">
    <source>
        <dbReference type="PROSITE" id="PS50975"/>
    </source>
</evidence>
<protein>
    <recommendedName>
        <fullName evidence="5 6">N5-carboxyaminoimidazole ribonucleotide synthase</fullName>
        <shortName evidence="5 6">N5-CAIR synthase</shortName>
        <ecNumber evidence="5 6">6.3.4.18</ecNumber>
    </recommendedName>
    <alternativeName>
        <fullName evidence="5 6">5-(carboxyamino)imidazole ribonucleotide synthetase</fullName>
    </alternativeName>
</protein>
<reference evidence="8 9" key="1">
    <citation type="journal article" date="2014" name="Genome Announc.">
        <title>Draft Genome Sequence of the Iron-Oxidizing, Acidophilic, and Halotolerant 'Thiobacillus prosperus' Type Strain DSM 5130.</title>
        <authorList>
            <person name="Ossandon F.J."/>
            <person name="Cardenas J.P."/>
            <person name="Corbett M."/>
            <person name="Quatrini R."/>
            <person name="Holmes D.S."/>
            <person name="Watkin E."/>
        </authorList>
    </citation>
    <scope>NUCLEOTIDE SEQUENCE [LARGE SCALE GENOMIC DNA]</scope>
    <source>
        <strain evidence="8 9">DSM 5130</strain>
    </source>
</reference>
<evidence type="ECO:0000313" key="8">
    <source>
        <dbReference type="EMBL" id="OBS08102.1"/>
    </source>
</evidence>
<dbReference type="SUPFAM" id="SSF52440">
    <property type="entry name" value="PreATP-grasp domain"/>
    <property type="match status" value="1"/>
</dbReference>
<comment type="similarity">
    <text evidence="5 6">Belongs to the PurK/PurT family.</text>
</comment>
<feature type="binding site" evidence="5">
    <location>
        <position position="210"/>
    </location>
    <ligand>
        <name>ATP</name>
        <dbReference type="ChEBI" id="CHEBI:30616"/>
    </ligand>
</feature>
<dbReference type="GO" id="GO:0005829">
    <property type="term" value="C:cytosol"/>
    <property type="evidence" value="ECO:0007669"/>
    <property type="project" value="TreeGrafter"/>
</dbReference>
<dbReference type="Gene3D" id="3.40.50.20">
    <property type="match status" value="1"/>
</dbReference>
<accession>A0A1A6C0L0</accession>
<feature type="domain" description="ATP-grasp" evidence="7">
    <location>
        <begin position="108"/>
        <end position="294"/>
    </location>
</feature>
<dbReference type="InterPro" id="IPR005875">
    <property type="entry name" value="PurK"/>
</dbReference>
<dbReference type="Pfam" id="PF22660">
    <property type="entry name" value="RS_preATP-grasp-like"/>
    <property type="match status" value="1"/>
</dbReference>
<dbReference type="RefSeq" id="WP_038093504.1">
    <property type="nucleotide sequence ID" value="NZ_JQSG02000006.1"/>
</dbReference>
<feature type="binding site" evidence="5">
    <location>
        <position position="187"/>
    </location>
    <ligand>
        <name>ATP</name>
        <dbReference type="ChEBI" id="CHEBI:30616"/>
    </ligand>
</feature>
<evidence type="ECO:0000256" key="5">
    <source>
        <dbReference type="HAMAP-Rule" id="MF_01928"/>
    </source>
</evidence>
<dbReference type="InterPro" id="IPR013815">
    <property type="entry name" value="ATP_grasp_subdomain_1"/>
</dbReference>
<feature type="binding site" evidence="5">
    <location>
        <begin position="264"/>
        <end position="265"/>
    </location>
    <ligand>
        <name>ATP</name>
        <dbReference type="ChEBI" id="CHEBI:30616"/>
    </ligand>
</feature>
<dbReference type="EC" id="6.3.4.18" evidence="5 6"/>
<dbReference type="PANTHER" id="PTHR11609">
    <property type="entry name" value="PURINE BIOSYNTHESIS PROTEIN 6/7, PUR6/7"/>
    <property type="match status" value="1"/>
</dbReference>
<dbReference type="PROSITE" id="PS50975">
    <property type="entry name" value="ATP_GRASP"/>
    <property type="match status" value="1"/>
</dbReference>
<feature type="binding site" evidence="5">
    <location>
        <begin position="149"/>
        <end position="155"/>
    </location>
    <ligand>
        <name>ATP</name>
        <dbReference type="ChEBI" id="CHEBI:30616"/>
    </ligand>
</feature>
<dbReference type="InterPro" id="IPR040686">
    <property type="entry name" value="PurK_C"/>
</dbReference>
<organism evidence="8 9">
    <name type="scientific">Acidihalobacter prosperus</name>
    <dbReference type="NCBI Taxonomy" id="160660"/>
    <lineage>
        <taxon>Bacteria</taxon>
        <taxon>Pseudomonadati</taxon>
        <taxon>Pseudomonadota</taxon>
        <taxon>Gammaproteobacteria</taxon>
        <taxon>Chromatiales</taxon>
        <taxon>Ectothiorhodospiraceae</taxon>
        <taxon>Acidihalobacter</taxon>
    </lineage>
</organism>
<comment type="function">
    <text evidence="6">Catalyzes the ATP-dependent conversion of 5-aminoimidazole ribonucleotide (AIR) and HCO(3)- to N5-carboxyaminoimidazole ribonucleotide (N5-CAIR).</text>
</comment>
<dbReference type="GO" id="GO:0034028">
    <property type="term" value="F:5-(carboxyamino)imidazole ribonucleotide synthase activity"/>
    <property type="evidence" value="ECO:0007669"/>
    <property type="project" value="UniProtKB-UniRule"/>
</dbReference>
<evidence type="ECO:0000256" key="4">
    <source>
        <dbReference type="ARBA" id="ARBA00022840"/>
    </source>
</evidence>
<evidence type="ECO:0000313" key="9">
    <source>
        <dbReference type="Proteomes" id="UP000029273"/>
    </source>
</evidence>
<dbReference type="Gene3D" id="3.30.470.20">
    <property type="entry name" value="ATP-grasp fold, B domain"/>
    <property type="match status" value="1"/>
</dbReference>
<dbReference type="InterPro" id="IPR054350">
    <property type="entry name" value="PurT/PurK_preATP-grasp"/>
</dbReference>
<gene>
    <name evidence="5 6" type="primary">purK</name>
    <name evidence="8" type="ORF">Thpro_022352</name>
</gene>
<evidence type="ECO:0000256" key="3">
    <source>
        <dbReference type="ARBA" id="ARBA00022755"/>
    </source>
</evidence>
<dbReference type="InterPro" id="IPR003135">
    <property type="entry name" value="ATP-grasp_carboxylate-amine"/>
</dbReference>
<dbReference type="OrthoDB" id="9804625at2"/>
<comment type="pathway">
    <text evidence="5 6">Purine metabolism; IMP biosynthesis via de novo pathway; 5-amino-1-(5-phospho-D-ribosyl)imidazole-4-carboxylate from 5-amino-1-(5-phospho-D-ribosyl)imidazole (N5-CAIR route): step 1/2.</text>
</comment>
<keyword evidence="2 5" id="KW-0547">Nucleotide-binding</keyword>
<dbReference type="FunFam" id="3.30.470.20:FF:000029">
    <property type="entry name" value="N5-carboxyaminoimidazole ribonucleotide synthase"/>
    <property type="match status" value="1"/>
</dbReference>
<dbReference type="InterPro" id="IPR011054">
    <property type="entry name" value="Rudment_hybrid_motif"/>
</dbReference>
<dbReference type="FunFam" id="3.30.1490.20:FF:000015">
    <property type="entry name" value="N5-carboxyaminoimidazole ribonucleotide synthase"/>
    <property type="match status" value="1"/>
</dbReference>
<dbReference type="PANTHER" id="PTHR11609:SF5">
    <property type="entry name" value="PHOSPHORIBOSYLAMINOIMIDAZOLE CARBOXYLASE"/>
    <property type="match status" value="1"/>
</dbReference>
<dbReference type="GO" id="GO:0046872">
    <property type="term" value="F:metal ion binding"/>
    <property type="evidence" value="ECO:0007669"/>
    <property type="project" value="InterPro"/>
</dbReference>
<keyword evidence="9" id="KW-1185">Reference proteome</keyword>
<dbReference type="GO" id="GO:0004638">
    <property type="term" value="F:phosphoribosylaminoimidazole carboxylase activity"/>
    <property type="evidence" value="ECO:0007669"/>
    <property type="project" value="InterPro"/>
</dbReference>
<dbReference type="NCBIfam" id="NF004677">
    <property type="entry name" value="PRK06019.1-3"/>
    <property type="match status" value="1"/>
</dbReference>
<dbReference type="SUPFAM" id="SSF56059">
    <property type="entry name" value="Glutathione synthetase ATP-binding domain-like"/>
    <property type="match status" value="1"/>
</dbReference>
<keyword evidence="1 5" id="KW-0436">Ligase</keyword>
<dbReference type="EMBL" id="JQSG02000006">
    <property type="protein sequence ID" value="OBS08102.1"/>
    <property type="molecule type" value="Genomic_DNA"/>
</dbReference>
<sequence length="382" mass="40483">MILPGATLGLLGGGQLGRLFVLAAHESGYRVIVLDPDADSPAARAADGHLRARYDDAEALGRLAAECAAVTTEFENVPAESLRMLAQHVPVHPAAEAVATTQDRLREKRFLQAMGLATAPFAAVRGPQDLAAAAAAVRFPAILKRASFGYDGKGQIRLDAPEGLADAFDALGGVECVLEQRVELACEVSVVLARAGDGEIASYPLAENEHRDGILAISSVPARIDDGLAAQAIEMAGRIAGGLDYRGVLAVEFFVTRDGRLLVNEIAPRPHNSGHYTVDACVCSQFEQQLRALCGLPLGDTRLLSPVAMVNLLGDRWLRPDGPRWQSLYAMHGARLHLYGKREARPGRKMGHLCVLAATRQAALDAALQLDAALSPATDDAG</sequence>
<proteinExistence type="inferred from homology"/>
<dbReference type="InterPro" id="IPR016185">
    <property type="entry name" value="PreATP-grasp_dom_sf"/>
</dbReference>
<dbReference type="SUPFAM" id="SSF51246">
    <property type="entry name" value="Rudiment single hybrid motif"/>
    <property type="match status" value="1"/>
</dbReference>
<dbReference type="GO" id="GO:0005524">
    <property type="term" value="F:ATP binding"/>
    <property type="evidence" value="ECO:0007669"/>
    <property type="project" value="UniProtKB-UniRule"/>
</dbReference>
<dbReference type="InterPro" id="IPR011761">
    <property type="entry name" value="ATP-grasp"/>
</dbReference>
<dbReference type="NCBIfam" id="TIGR01161">
    <property type="entry name" value="purK"/>
    <property type="match status" value="1"/>
</dbReference>
<dbReference type="GO" id="GO:0006189">
    <property type="term" value="P:'de novo' IMP biosynthetic process"/>
    <property type="evidence" value="ECO:0007669"/>
    <property type="project" value="UniProtKB-UniRule"/>
</dbReference>
<dbReference type="Pfam" id="PF17769">
    <property type="entry name" value="PurK_C"/>
    <property type="match status" value="1"/>
</dbReference>
<feature type="binding site" evidence="5">
    <location>
        <begin position="179"/>
        <end position="182"/>
    </location>
    <ligand>
        <name>ATP</name>
        <dbReference type="ChEBI" id="CHEBI:30616"/>
    </ligand>
</feature>
<comment type="function">
    <text evidence="5">Catalyzes the ATP-dependent conversion of 5-aminoimidazole ribonucleotide (AIR) and HCO(3)(-) to N5-carboxyaminoimidazole ribonucleotide (N5-CAIR).</text>
</comment>